<comment type="similarity">
    <text evidence="2">Belongs to the FKBP-type PPIase family.</text>
</comment>
<feature type="domain" description="PPIase FKBP-type" evidence="8">
    <location>
        <begin position="209"/>
        <end position="296"/>
    </location>
</feature>
<protein>
    <recommendedName>
        <fullName evidence="3 6">peptidylprolyl isomerase</fullName>
        <ecNumber evidence="3 6">5.2.1.8</ecNumber>
    </recommendedName>
</protein>
<evidence type="ECO:0000256" key="5">
    <source>
        <dbReference type="ARBA" id="ARBA00023235"/>
    </source>
</evidence>
<organism evidence="9 10">
    <name type="scientific">Isoptericola peretonis</name>
    <dbReference type="NCBI Taxonomy" id="2918523"/>
    <lineage>
        <taxon>Bacteria</taxon>
        <taxon>Bacillati</taxon>
        <taxon>Actinomycetota</taxon>
        <taxon>Actinomycetes</taxon>
        <taxon>Micrococcales</taxon>
        <taxon>Promicromonosporaceae</taxon>
        <taxon>Isoptericola</taxon>
    </lineage>
</organism>
<proteinExistence type="inferred from homology"/>
<keyword evidence="5 6" id="KW-0413">Isomerase</keyword>
<evidence type="ECO:0000256" key="1">
    <source>
        <dbReference type="ARBA" id="ARBA00000971"/>
    </source>
</evidence>
<dbReference type="PROSITE" id="PS50059">
    <property type="entry name" value="FKBP_PPIASE"/>
    <property type="match status" value="1"/>
</dbReference>
<dbReference type="InterPro" id="IPR046357">
    <property type="entry name" value="PPIase_dom_sf"/>
</dbReference>
<feature type="compositionally biased region" description="Basic and acidic residues" evidence="7">
    <location>
        <begin position="306"/>
        <end position="320"/>
    </location>
</feature>
<dbReference type="Pfam" id="PF00254">
    <property type="entry name" value="FKBP_C"/>
    <property type="match status" value="1"/>
</dbReference>
<gene>
    <name evidence="9" type="ORF">M1843_08280</name>
</gene>
<dbReference type="InterPro" id="IPR001179">
    <property type="entry name" value="PPIase_FKBP_dom"/>
</dbReference>
<dbReference type="PANTHER" id="PTHR43811:SF19">
    <property type="entry name" value="39 KDA FK506-BINDING NUCLEAR PROTEIN"/>
    <property type="match status" value="1"/>
</dbReference>
<dbReference type="SUPFAM" id="SSF54534">
    <property type="entry name" value="FKBP-like"/>
    <property type="match status" value="1"/>
</dbReference>
<dbReference type="Gene3D" id="3.10.50.40">
    <property type="match status" value="1"/>
</dbReference>
<dbReference type="GO" id="GO:0016853">
    <property type="term" value="F:isomerase activity"/>
    <property type="evidence" value="ECO:0007669"/>
    <property type="project" value="UniProtKB-KW"/>
</dbReference>
<dbReference type="RefSeq" id="WP_416343572.1">
    <property type="nucleotide sequence ID" value="NZ_JALQCY010000002.1"/>
</dbReference>
<evidence type="ECO:0000256" key="4">
    <source>
        <dbReference type="ARBA" id="ARBA00023110"/>
    </source>
</evidence>
<dbReference type="EMBL" id="JALQCY010000002">
    <property type="protein sequence ID" value="MCK9793738.1"/>
    <property type="molecule type" value="Genomic_DNA"/>
</dbReference>
<name>A0ABT0J2K1_9MICO</name>
<evidence type="ECO:0000256" key="3">
    <source>
        <dbReference type="ARBA" id="ARBA00013194"/>
    </source>
</evidence>
<keyword evidence="10" id="KW-1185">Reference proteome</keyword>
<evidence type="ECO:0000259" key="8">
    <source>
        <dbReference type="PROSITE" id="PS50059"/>
    </source>
</evidence>
<evidence type="ECO:0000313" key="10">
    <source>
        <dbReference type="Proteomes" id="UP001651050"/>
    </source>
</evidence>
<sequence length="337" mass="34972">MLRRPTLLTSLLLGGALVLGGCSSSLLGDLGDVPSSQASAAPVQVSGAVGEPPSLTYEQPYDVVRPGARTVWPGSGEPVAEGEPVLLNMYAEDGRDGSVVSSTYIDAPAWYTMSPEALGSNLYDTLRGQKVGARMLLVEEDDGVPVILVVDVLPTRAAGTEVTVADGLPAVERDTTGEPTVRVPAKQKPPADLQVQPLLRGSGPQVQVGQVVTMRFTAVRWSDGEQFDTTWTPGTRPQSATVGIGQLVDGLDQGLVEQTVGSQVMLVVPPGLGYGGTSSDLADETLVYVVDILDSHFQVTEEDTPGEGRGDDGGDPEKASGEQSGTDAAGSDDSKEG</sequence>
<keyword evidence="4 6" id="KW-0697">Rotamase</keyword>
<evidence type="ECO:0000313" key="9">
    <source>
        <dbReference type="EMBL" id="MCK9793738.1"/>
    </source>
</evidence>
<dbReference type="EC" id="5.2.1.8" evidence="3 6"/>
<reference evidence="9 10" key="1">
    <citation type="submission" date="2022-02" db="EMBL/GenBank/DDBJ databases">
        <title>The car tank lid bacteriome: a reservoir of bacteria with potential in bioremediation of fuel.</title>
        <authorList>
            <person name="Vidal-Verdu A."/>
            <person name="Gomez-Martinez D."/>
            <person name="Latorre-Perez A."/>
            <person name="Pereto J."/>
            <person name="Porcar M."/>
        </authorList>
    </citation>
    <scope>NUCLEOTIDE SEQUENCE [LARGE SCALE GENOMIC DNA]</scope>
    <source>
        <strain evidence="9 10">4D.3</strain>
    </source>
</reference>
<dbReference type="PROSITE" id="PS51257">
    <property type="entry name" value="PROKAR_LIPOPROTEIN"/>
    <property type="match status" value="1"/>
</dbReference>
<dbReference type="PANTHER" id="PTHR43811">
    <property type="entry name" value="FKBP-TYPE PEPTIDYL-PROLYL CIS-TRANS ISOMERASE FKPA"/>
    <property type="match status" value="1"/>
</dbReference>
<dbReference type="Proteomes" id="UP001651050">
    <property type="component" value="Unassembled WGS sequence"/>
</dbReference>
<comment type="catalytic activity">
    <reaction evidence="1 6">
        <text>[protein]-peptidylproline (omega=180) = [protein]-peptidylproline (omega=0)</text>
        <dbReference type="Rhea" id="RHEA:16237"/>
        <dbReference type="Rhea" id="RHEA-COMP:10747"/>
        <dbReference type="Rhea" id="RHEA-COMP:10748"/>
        <dbReference type="ChEBI" id="CHEBI:83833"/>
        <dbReference type="ChEBI" id="CHEBI:83834"/>
        <dbReference type="EC" id="5.2.1.8"/>
    </reaction>
</comment>
<comment type="caution">
    <text evidence="9">The sequence shown here is derived from an EMBL/GenBank/DDBJ whole genome shotgun (WGS) entry which is preliminary data.</text>
</comment>
<feature type="region of interest" description="Disordered" evidence="7">
    <location>
        <begin position="298"/>
        <end position="337"/>
    </location>
</feature>
<accession>A0ABT0J2K1</accession>
<evidence type="ECO:0000256" key="7">
    <source>
        <dbReference type="SAM" id="MobiDB-lite"/>
    </source>
</evidence>
<evidence type="ECO:0000256" key="6">
    <source>
        <dbReference type="PROSITE-ProRule" id="PRU00277"/>
    </source>
</evidence>
<evidence type="ECO:0000256" key="2">
    <source>
        <dbReference type="ARBA" id="ARBA00006577"/>
    </source>
</evidence>